<keyword evidence="2" id="KW-0176">Collagen</keyword>
<accession>A0AAE1I4U7</accession>
<feature type="region of interest" description="Disordered" evidence="1">
    <location>
        <begin position="169"/>
        <end position="302"/>
    </location>
</feature>
<name>A0AAE1I4U7_9NEOP</name>
<dbReference type="GO" id="GO:0005581">
    <property type="term" value="C:collagen trimer"/>
    <property type="evidence" value="ECO:0007669"/>
    <property type="project" value="UniProtKB-KW"/>
</dbReference>
<protein>
    <submittedName>
        <fullName evidence="2">Collagen alpha-1(XXVII) chain</fullName>
    </submittedName>
</protein>
<feature type="compositionally biased region" description="Polar residues" evidence="1">
    <location>
        <begin position="487"/>
        <end position="496"/>
    </location>
</feature>
<reference evidence="2" key="1">
    <citation type="submission" date="2021-07" db="EMBL/GenBank/DDBJ databases">
        <authorList>
            <person name="Catto M.A."/>
            <person name="Jacobson A."/>
            <person name="Kennedy G."/>
            <person name="Labadie P."/>
            <person name="Hunt B.G."/>
            <person name="Srinivasan R."/>
        </authorList>
    </citation>
    <scope>NUCLEOTIDE SEQUENCE</scope>
    <source>
        <strain evidence="2">PL_HMW_Pooled</strain>
        <tissue evidence="2">Head</tissue>
    </source>
</reference>
<gene>
    <name evidence="2" type="ORF">KUF71_017153</name>
</gene>
<keyword evidence="3" id="KW-1185">Reference proteome</keyword>
<organism evidence="2 3">
    <name type="scientific">Frankliniella fusca</name>
    <dbReference type="NCBI Taxonomy" id="407009"/>
    <lineage>
        <taxon>Eukaryota</taxon>
        <taxon>Metazoa</taxon>
        <taxon>Ecdysozoa</taxon>
        <taxon>Arthropoda</taxon>
        <taxon>Hexapoda</taxon>
        <taxon>Insecta</taxon>
        <taxon>Pterygota</taxon>
        <taxon>Neoptera</taxon>
        <taxon>Paraneoptera</taxon>
        <taxon>Thysanoptera</taxon>
        <taxon>Terebrantia</taxon>
        <taxon>Thripoidea</taxon>
        <taxon>Thripidae</taxon>
        <taxon>Frankliniella</taxon>
    </lineage>
</organism>
<sequence length="590" mass="65132">MVGTKAIIYWPESEQVSIEDLSLVNEEDRYQECPTSIQLNNRHYKAIVKFISSDSLKLEAEEQRLCDEVEEMIKKREAENLTGGRRSRQRRAVNPSGAASTNQVAAAFGERQKPTSQQALTVKKLTESKKAAQKAQLDAQADVDRDALLSDNEMGDSDAAITTPIPISGKVWNKSSRQSGSRAFPKRSETSDTSAIVVQSEDIPKSNKSKSRQGRPGAPQTSRASRASESRNASESQPAGSSRASGPVSIQERKEENMENRDNSHVSKQLFTEESEEEHEDSESDNGIDFSEHDDEEHSGKEDVSSCCQHCLSLRKAYSKSGSLFVQALNVFGRVSSGSGIQYAELLPIPAGTKKCELSQKSNVFISIADKNEIKADGEGDPSKMTRMCLVALYGREFLEKNAVTAKGTKAGTLGIPSRVRKAIKAFVNRNKGKTYDPLNDAQLNRVINRKKNQVHRTKQTGSKSKKSPKATKSSSPKSSTVSHSPNKASSLSPTKKSPRGNPMSLQAKPSPNKPQVIASPHKQQWSVAETLPPNQETNSYSQQFQSNAYFSSDCNRWAGYSSSTYFDPSQNWNYDHQQQQQQPQQLFSL</sequence>
<reference evidence="2" key="2">
    <citation type="journal article" date="2023" name="BMC Genomics">
        <title>Pest status, molecular evolution, and epigenetic factors derived from the genome assembly of Frankliniella fusca, a thysanopteran phytovirus vector.</title>
        <authorList>
            <person name="Catto M.A."/>
            <person name="Labadie P.E."/>
            <person name="Jacobson A.L."/>
            <person name="Kennedy G.G."/>
            <person name="Srinivasan R."/>
            <person name="Hunt B.G."/>
        </authorList>
    </citation>
    <scope>NUCLEOTIDE SEQUENCE</scope>
    <source>
        <strain evidence="2">PL_HMW_Pooled</strain>
    </source>
</reference>
<feature type="compositionally biased region" description="Low complexity" evidence="1">
    <location>
        <begin position="471"/>
        <end position="486"/>
    </location>
</feature>
<evidence type="ECO:0000256" key="1">
    <source>
        <dbReference type="SAM" id="MobiDB-lite"/>
    </source>
</evidence>
<feature type="compositionally biased region" description="Acidic residues" evidence="1">
    <location>
        <begin position="273"/>
        <end position="295"/>
    </location>
</feature>
<feature type="compositionally biased region" description="Basic residues" evidence="1">
    <location>
        <begin position="448"/>
        <end position="470"/>
    </location>
</feature>
<proteinExistence type="predicted"/>
<feature type="region of interest" description="Disordered" evidence="1">
    <location>
        <begin position="433"/>
        <end position="525"/>
    </location>
</feature>
<dbReference type="Proteomes" id="UP001219518">
    <property type="component" value="Unassembled WGS sequence"/>
</dbReference>
<dbReference type="EMBL" id="JAHWGI010001442">
    <property type="protein sequence ID" value="KAK3932965.1"/>
    <property type="molecule type" value="Genomic_DNA"/>
</dbReference>
<dbReference type="AlphaFoldDB" id="A0AAE1I4U7"/>
<evidence type="ECO:0000313" key="3">
    <source>
        <dbReference type="Proteomes" id="UP001219518"/>
    </source>
</evidence>
<evidence type="ECO:0000313" key="2">
    <source>
        <dbReference type="EMBL" id="KAK3932965.1"/>
    </source>
</evidence>
<feature type="compositionally biased region" description="Basic and acidic residues" evidence="1">
    <location>
        <begin position="251"/>
        <end position="265"/>
    </location>
</feature>
<feature type="region of interest" description="Disordered" evidence="1">
    <location>
        <begin position="570"/>
        <end position="590"/>
    </location>
</feature>
<feature type="compositionally biased region" description="Low complexity" evidence="1">
    <location>
        <begin position="222"/>
        <end position="236"/>
    </location>
</feature>
<feature type="region of interest" description="Disordered" evidence="1">
    <location>
        <begin position="78"/>
        <end position="117"/>
    </location>
</feature>
<feature type="compositionally biased region" description="Low complexity" evidence="1">
    <location>
        <begin position="578"/>
        <end position="590"/>
    </location>
</feature>
<comment type="caution">
    <text evidence="2">The sequence shown here is derived from an EMBL/GenBank/DDBJ whole genome shotgun (WGS) entry which is preliminary data.</text>
</comment>